<feature type="domain" description="Conserved hypothetical protein CHP02679 N terminus" evidence="1">
    <location>
        <begin position="46"/>
        <end position="86"/>
    </location>
</feature>
<dbReference type="EMBL" id="BAAAQX010000004">
    <property type="protein sequence ID" value="GAA2206820.1"/>
    <property type="molecule type" value="Genomic_DNA"/>
</dbReference>
<evidence type="ECO:0000259" key="1">
    <source>
        <dbReference type="Pfam" id="PF11796"/>
    </source>
</evidence>
<keyword evidence="3" id="KW-1185">Reference proteome</keyword>
<organism evidence="2 3">
    <name type="scientific">Nonomuraea monospora</name>
    <dbReference type="NCBI Taxonomy" id="568818"/>
    <lineage>
        <taxon>Bacteria</taxon>
        <taxon>Bacillati</taxon>
        <taxon>Actinomycetota</taxon>
        <taxon>Actinomycetes</taxon>
        <taxon>Streptosporangiales</taxon>
        <taxon>Streptosporangiaceae</taxon>
        <taxon>Nonomuraea</taxon>
    </lineage>
</organism>
<dbReference type="Pfam" id="PF11796">
    <property type="entry name" value="DUF3323"/>
    <property type="match status" value="1"/>
</dbReference>
<evidence type="ECO:0000313" key="3">
    <source>
        <dbReference type="Proteomes" id="UP001499843"/>
    </source>
</evidence>
<accession>A0ABN3CC89</accession>
<proteinExistence type="predicted"/>
<comment type="caution">
    <text evidence="2">The sequence shown here is derived from an EMBL/GenBank/DDBJ whole genome shotgun (WGS) entry which is preliminary data.</text>
</comment>
<gene>
    <name evidence="2" type="ORF">GCM10009850_022780</name>
</gene>
<reference evidence="2 3" key="1">
    <citation type="journal article" date="2019" name="Int. J. Syst. Evol. Microbiol.">
        <title>The Global Catalogue of Microorganisms (GCM) 10K type strain sequencing project: providing services to taxonomists for standard genome sequencing and annotation.</title>
        <authorList>
            <consortium name="The Broad Institute Genomics Platform"/>
            <consortium name="The Broad Institute Genome Sequencing Center for Infectious Disease"/>
            <person name="Wu L."/>
            <person name="Ma J."/>
        </authorList>
    </citation>
    <scope>NUCLEOTIDE SEQUENCE [LARGE SCALE GENOMIC DNA]</scope>
    <source>
        <strain evidence="2 3">JCM 16114</strain>
    </source>
</reference>
<dbReference type="Proteomes" id="UP001499843">
    <property type="component" value="Unassembled WGS sequence"/>
</dbReference>
<protein>
    <recommendedName>
        <fullName evidence="1">Conserved hypothetical protein CHP02679 N terminus domain-containing protein</fullName>
    </recommendedName>
</protein>
<evidence type="ECO:0000313" key="2">
    <source>
        <dbReference type="EMBL" id="GAA2206820.1"/>
    </source>
</evidence>
<sequence length="88" mass="9313">MAVRSFPNGSTAESGASERLGRLLGGHATAWLVDRARRRLEQGKPLTGTVTLATATPAQRRAAEVLLGRRAGAGSSLSVSLDEVDRIW</sequence>
<name>A0ABN3CC89_9ACTN</name>
<dbReference type="InterPro" id="IPR024466">
    <property type="entry name" value="CHP02679_N"/>
</dbReference>